<evidence type="ECO:0008006" key="3">
    <source>
        <dbReference type="Google" id="ProtNLM"/>
    </source>
</evidence>
<reference evidence="1" key="1">
    <citation type="submission" date="2019-02" db="EMBL/GenBank/DDBJ databases">
        <authorList>
            <person name="Li S.-H."/>
        </authorList>
    </citation>
    <scope>NUCLEOTIDE SEQUENCE</scope>
    <source>
        <strain evidence="1">IMCC14734</strain>
    </source>
</reference>
<accession>A0ABT3TAZ1</accession>
<dbReference type="RefSeq" id="WP_279243464.1">
    <property type="nucleotide sequence ID" value="NZ_SHNN01000001.1"/>
</dbReference>
<name>A0ABT3TAZ1_9GAMM</name>
<keyword evidence="2" id="KW-1185">Reference proteome</keyword>
<comment type="caution">
    <text evidence="1">The sequence shown here is derived from an EMBL/GenBank/DDBJ whole genome shotgun (WGS) entry which is preliminary data.</text>
</comment>
<gene>
    <name evidence="1" type="ORF">EYC98_01155</name>
</gene>
<sequence>MSRAAWIWVLLLLVVANAAAFWFGALTTRPAPSAPLQAASGIDTLVLVSELPPTKVAAMRRAIVGPAVTEGSTFELPAPIDDEQSVAGEFEQTPPGDAALAPSVLQDIVVTARPIGVEEVAPIISDATEVADDLLAVGAGVLQEITVSAVYFAEPAEPAEPPESESVPALVEAAPAPAQCWEYGPLDEYQLQQVVTALSAQGLTPTQRTEDIVVSADYWVYLGSDSISKLQRLQLNLSARGVDSYVISGGPLDGNLSLGLYSLESSALKVAEPLREEGYQVEVYLRPKETRQSHWLRLTETGLVALRESAVITQLPAAVAQKIECPAVN</sequence>
<dbReference type="Proteomes" id="UP001143362">
    <property type="component" value="Unassembled WGS sequence"/>
</dbReference>
<dbReference type="EMBL" id="SHNN01000001">
    <property type="protein sequence ID" value="MCX2979463.1"/>
    <property type="molecule type" value="Genomic_DNA"/>
</dbReference>
<evidence type="ECO:0000313" key="2">
    <source>
        <dbReference type="Proteomes" id="UP001143362"/>
    </source>
</evidence>
<proteinExistence type="predicted"/>
<evidence type="ECO:0000313" key="1">
    <source>
        <dbReference type="EMBL" id="MCX2979463.1"/>
    </source>
</evidence>
<organism evidence="1 2">
    <name type="scientific">Candidatus Litorirhabdus singularis</name>
    <dbReference type="NCBI Taxonomy" id="2518993"/>
    <lineage>
        <taxon>Bacteria</taxon>
        <taxon>Pseudomonadati</taxon>
        <taxon>Pseudomonadota</taxon>
        <taxon>Gammaproteobacteria</taxon>
        <taxon>Cellvibrionales</taxon>
        <taxon>Halieaceae</taxon>
        <taxon>Candidatus Litorirhabdus</taxon>
    </lineage>
</organism>
<protein>
    <recommendedName>
        <fullName evidence="3">SPOR domain-containing protein</fullName>
    </recommendedName>
</protein>